<organism evidence="2 3">
    <name type="scientific">Hibiscus sabdariffa</name>
    <name type="common">roselle</name>
    <dbReference type="NCBI Taxonomy" id="183260"/>
    <lineage>
        <taxon>Eukaryota</taxon>
        <taxon>Viridiplantae</taxon>
        <taxon>Streptophyta</taxon>
        <taxon>Embryophyta</taxon>
        <taxon>Tracheophyta</taxon>
        <taxon>Spermatophyta</taxon>
        <taxon>Magnoliopsida</taxon>
        <taxon>eudicotyledons</taxon>
        <taxon>Gunneridae</taxon>
        <taxon>Pentapetalae</taxon>
        <taxon>rosids</taxon>
        <taxon>malvids</taxon>
        <taxon>Malvales</taxon>
        <taxon>Malvaceae</taxon>
        <taxon>Malvoideae</taxon>
        <taxon>Hibiscus</taxon>
    </lineage>
</organism>
<name>A0ABR2RWQ4_9ROSI</name>
<evidence type="ECO:0000313" key="3">
    <source>
        <dbReference type="Proteomes" id="UP001396334"/>
    </source>
</evidence>
<protein>
    <submittedName>
        <fullName evidence="2">Uncharacterized protein</fullName>
    </submittedName>
</protein>
<accession>A0ABR2RWQ4</accession>
<dbReference type="EMBL" id="JBBPBN010000020">
    <property type="protein sequence ID" value="KAK9017371.1"/>
    <property type="molecule type" value="Genomic_DNA"/>
</dbReference>
<evidence type="ECO:0000256" key="1">
    <source>
        <dbReference type="SAM" id="MobiDB-lite"/>
    </source>
</evidence>
<feature type="region of interest" description="Disordered" evidence="1">
    <location>
        <begin position="1"/>
        <end position="29"/>
    </location>
</feature>
<feature type="region of interest" description="Disordered" evidence="1">
    <location>
        <begin position="78"/>
        <end position="109"/>
    </location>
</feature>
<evidence type="ECO:0000313" key="2">
    <source>
        <dbReference type="EMBL" id="KAK9017371.1"/>
    </source>
</evidence>
<feature type="region of interest" description="Disordered" evidence="1">
    <location>
        <begin position="195"/>
        <end position="233"/>
    </location>
</feature>
<sequence>MSELKDCGVQSKTEELMDPNKQPDTTPSPEVLKATTCAIEAVHVSFTHAASRDNAPFVPIHHVPNQDNTPFVLVHPVPGQDNDPSIPIDHVPNQNSAQRSRKRQSRSAMPTESIVNWVVSKKQGLNERFDKALPWKDKAADQEKCFPWYVCCFTLIGGLSCVTDFEVLKATTCAIEAVHVSFTHAPSQDNAPFVPIHHVPNQDNAPSVPVHPVPGQDNDPSIPIDHVPNQDSA</sequence>
<comment type="caution">
    <text evidence="2">The sequence shown here is derived from an EMBL/GenBank/DDBJ whole genome shotgun (WGS) entry which is preliminary data.</text>
</comment>
<proteinExistence type="predicted"/>
<keyword evidence="3" id="KW-1185">Reference proteome</keyword>
<reference evidence="2 3" key="1">
    <citation type="journal article" date="2024" name="G3 (Bethesda)">
        <title>Genome assembly of Hibiscus sabdariffa L. provides insights into metabolisms of medicinal natural products.</title>
        <authorList>
            <person name="Kim T."/>
        </authorList>
    </citation>
    <scope>NUCLEOTIDE SEQUENCE [LARGE SCALE GENOMIC DNA]</scope>
    <source>
        <strain evidence="2">TK-2024</strain>
        <tissue evidence="2">Old leaves</tissue>
    </source>
</reference>
<dbReference type="Proteomes" id="UP001396334">
    <property type="component" value="Unassembled WGS sequence"/>
</dbReference>
<gene>
    <name evidence="2" type="ORF">V6N11_079850</name>
</gene>